<dbReference type="PANTHER" id="PTHR11157">
    <property type="entry name" value="FATTY ACID ACYL TRANSFERASE-RELATED"/>
    <property type="match status" value="1"/>
</dbReference>
<keyword evidence="13" id="KW-1185">Reference proteome</keyword>
<dbReference type="InterPro" id="IPR002076">
    <property type="entry name" value="ELO_fam"/>
</dbReference>
<sequence>MDVWTVDWPRLHSWRIPFPQVKKKKKRLARDTNGRRLGESWRGAWPDRWRHSSTMSSHAVWTGNGHTILYAPYRYENVVGPEHFWNPSAVHAFFARHWSSSIYLALGYVAIINVMQRIMENRKPLSMRTVLLLWNGALAIFSMMGTWRFGLEFFNVLWTRPFTDSVCFSVDPTGPASFWACMFAFSKIAELGDTLFLVLRKRPVIFLHWYHHAVVLVYCWHSAVELTAAGRWFIWMNYFVHSIMYTYYAIVSTGIRLPKRLSMTVTALQTTQMLIGVMISVYVLYLKLNGEVCQQSFDNLAICFAIYASFLILFSKFFNTAYLVKRQPKPAVKTD</sequence>
<organism evidence="12 13">
    <name type="scientific">Necator americanus</name>
    <name type="common">Human hookworm</name>
    <dbReference type="NCBI Taxonomy" id="51031"/>
    <lineage>
        <taxon>Eukaryota</taxon>
        <taxon>Metazoa</taxon>
        <taxon>Ecdysozoa</taxon>
        <taxon>Nematoda</taxon>
        <taxon>Chromadorea</taxon>
        <taxon>Rhabditida</taxon>
        <taxon>Rhabditina</taxon>
        <taxon>Rhabditomorpha</taxon>
        <taxon>Strongyloidea</taxon>
        <taxon>Ancylostomatidae</taxon>
        <taxon>Bunostominae</taxon>
        <taxon>Necator</taxon>
    </lineage>
</organism>
<keyword evidence="3 11" id="KW-0444">Lipid biosynthesis</keyword>
<feature type="transmembrane region" description="Helical" evidence="11">
    <location>
        <begin position="229"/>
        <end position="251"/>
    </location>
</feature>
<keyword evidence="6 11" id="KW-0276">Fatty acid metabolism</keyword>
<evidence type="ECO:0000256" key="8">
    <source>
        <dbReference type="ARBA" id="ARBA00023098"/>
    </source>
</evidence>
<keyword evidence="5 11" id="KW-0812">Transmembrane</keyword>
<evidence type="ECO:0000256" key="1">
    <source>
        <dbReference type="ARBA" id="ARBA00004141"/>
    </source>
</evidence>
<dbReference type="PANTHER" id="PTHR11157:SF5">
    <property type="entry name" value="ELONGATION OF VERY LONG CHAIN FATTY ACIDS PROTEIN"/>
    <property type="match status" value="1"/>
</dbReference>
<evidence type="ECO:0000256" key="4">
    <source>
        <dbReference type="ARBA" id="ARBA00022679"/>
    </source>
</evidence>
<dbReference type="Pfam" id="PF01151">
    <property type="entry name" value="ELO"/>
    <property type="match status" value="1"/>
</dbReference>
<comment type="pathway">
    <text evidence="2">Lipid metabolism; fatty acid biosynthesis.</text>
</comment>
<keyword evidence="10 11" id="KW-0275">Fatty acid biosynthesis</keyword>
<keyword evidence="7 11" id="KW-1133">Transmembrane helix</keyword>
<dbReference type="EC" id="2.3.1.199" evidence="11"/>
<evidence type="ECO:0000256" key="9">
    <source>
        <dbReference type="ARBA" id="ARBA00023136"/>
    </source>
</evidence>
<comment type="subcellular location">
    <subcellularLocation>
        <location evidence="1">Membrane</location>
        <topology evidence="1">Multi-pass membrane protein</topology>
    </subcellularLocation>
</comment>
<evidence type="ECO:0000313" key="12">
    <source>
        <dbReference type="EMBL" id="KAK6732419.1"/>
    </source>
</evidence>
<feature type="transmembrane region" description="Helical" evidence="11">
    <location>
        <begin position="263"/>
        <end position="285"/>
    </location>
</feature>
<dbReference type="EMBL" id="JAVFWL010000002">
    <property type="protein sequence ID" value="KAK6732419.1"/>
    <property type="molecule type" value="Genomic_DNA"/>
</dbReference>
<keyword evidence="4 11" id="KW-0808">Transferase</keyword>
<evidence type="ECO:0000256" key="2">
    <source>
        <dbReference type="ARBA" id="ARBA00005194"/>
    </source>
</evidence>
<comment type="similarity">
    <text evidence="11">Belongs to the ELO family.</text>
</comment>
<feature type="transmembrane region" description="Helical" evidence="11">
    <location>
        <begin position="101"/>
        <end position="119"/>
    </location>
</feature>
<keyword evidence="8 11" id="KW-0443">Lipid metabolism</keyword>
<comment type="caution">
    <text evidence="12">The sequence shown here is derived from an EMBL/GenBank/DDBJ whole genome shotgun (WGS) entry which is preliminary data.</text>
</comment>
<accession>A0ABR1C3W5</accession>
<evidence type="ECO:0000256" key="11">
    <source>
        <dbReference type="RuleBase" id="RU361115"/>
    </source>
</evidence>
<evidence type="ECO:0000256" key="6">
    <source>
        <dbReference type="ARBA" id="ARBA00022832"/>
    </source>
</evidence>
<evidence type="ECO:0000256" key="7">
    <source>
        <dbReference type="ARBA" id="ARBA00022989"/>
    </source>
</evidence>
<feature type="transmembrane region" description="Helical" evidence="11">
    <location>
        <begin position="297"/>
        <end position="318"/>
    </location>
</feature>
<evidence type="ECO:0000256" key="5">
    <source>
        <dbReference type="ARBA" id="ARBA00022692"/>
    </source>
</evidence>
<feature type="transmembrane region" description="Helical" evidence="11">
    <location>
        <begin position="131"/>
        <end position="150"/>
    </location>
</feature>
<dbReference type="InterPro" id="IPR030457">
    <property type="entry name" value="ELO_CS"/>
</dbReference>
<protein>
    <recommendedName>
        <fullName evidence="11">Elongation of very long chain fatty acids protein</fullName>
        <ecNumber evidence="11">2.3.1.199</ecNumber>
    </recommendedName>
    <alternativeName>
        <fullName evidence="11">Very-long-chain 3-oxoacyl-CoA synthase</fullName>
    </alternativeName>
</protein>
<evidence type="ECO:0000256" key="10">
    <source>
        <dbReference type="ARBA" id="ARBA00023160"/>
    </source>
</evidence>
<reference evidence="12 13" key="1">
    <citation type="submission" date="2023-08" db="EMBL/GenBank/DDBJ databases">
        <title>A Necator americanus chromosomal reference genome.</title>
        <authorList>
            <person name="Ilik V."/>
            <person name="Petrzelkova K.J."/>
            <person name="Pardy F."/>
            <person name="Fuh T."/>
            <person name="Niatou-Singa F.S."/>
            <person name="Gouil Q."/>
            <person name="Baker L."/>
            <person name="Ritchie M.E."/>
            <person name="Jex A.R."/>
            <person name="Gazzola D."/>
            <person name="Li H."/>
            <person name="Toshio Fujiwara R."/>
            <person name="Zhan B."/>
            <person name="Aroian R.V."/>
            <person name="Pafco B."/>
            <person name="Schwarz E.M."/>
        </authorList>
    </citation>
    <scope>NUCLEOTIDE SEQUENCE [LARGE SCALE GENOMIC DNA]</scope>
    <source>
        <strain evidence="12 13">Aroian</strain>
        <tissue evidence="12">Whole animal</tissue>
    </source>
</reference>
<dbReference type="PROSITE" id="PS01188">
    <property type="entry name" value="ELO"/>
    <property type="match status" value="1"/>
</dbReference>
<gene>
    <name evidence="12" type="primary">Necator_chrII.g4457</name>
    <name evidence="12" type="ORF">RB195_016665</name>
</gene>
<feature type="transmembrane region" description="Helical" evidence="11">
    <location>
        <begin position="206"/>
        <end position="223"/>
    </location>
</feature>
<name>A0ABR1C3W5_NECAM</name>
<comment type="catalytic activity">
    <reaction evidence="11">
        <text>a very-long-chain acyl-CoA + malonyl-CoA + H(+) = a very-long-chain 3-oxoacyl-CoA + CO2 + CoA</text>
        <dbReference type="Rhea" id="RHEA:32727"/>
        <dbReference type="ChEBI" id="CHEBI:15378"/>
        <dbReference type="ChEBI" id="CHEBI:16526"/>
        <dbReference type="ChEBI" id="CHEBI:57287"/>
        <dbReference type="ChEBI" id="CHEBI:57384"/>
        <dbReference type="ChEBI" id="CHEBI:90725"/>
        <dbReference type="ChEBI" id="CHEBI:90736"/>
        <dbReference type="EC" id="2.3.1.199"/>
    </reaction>
</comment>
<proteinExistence type="inferred from homology"/>
<dbReference type="Proteomes" id="UP001303046">
    <property type="component" value="Unassembled WGS sequence"/>
</dbReference>
<evidence type="ECO:0000256" key="3">
    <source>
        <dbReference type="ARBA" id="ARBA00022516"/>
    </source>
</evidence>
<feature type="transmembrane region" description="Helical" evidence="11">
    <location>
        <begin position="176"/>
        <end position="199"/>
    </location>
</feature>
<evidence type="ECO:0000313" key="13">
    <source>
        <dbReference type="Proteomes" id="UP001303046"/>
    </source>
</evidence>
<keyword evidence="9 11" id="KW-0472">Membrane</keyword>